<dbReference type="GO" id="GO:0005737">
    <property type="term" value="C:cytoplasm"/>
    <property type="evidence" value="ECO:0007669"/>
    <property type="project" value="TreeGrafter"/>
</dbReference>
<gene>
    <name evidence="3" type="ORF">M408DRAFT_329265</name>
</gene>
<dbReference type="InterPro" id="IPR036249">
    <property type="entry name" value="Thioredoxin-like_sf"/>
</dbReference>
<dbReference type="Proteomes" id="UP000054097">
    <property type="component" value="Unassembled WGS sequence"/>
</dbReference>
<comment type="similarity">
    <text evidence="1">Belongs to the phosducin family.</text>
</comment>
<reference evidence="3 4" key="1">
    <citation type="submission" date="2014-04" db="EMBL/GenBank/DDBJ databases">
        <authorList>
            <consortium name="DOE Joint Genome Institute"/>
            <person name="Kuo A."/>
            <person name="Zuccaro A."/>
            <person name="Kohler A."/>
            <person name="Nagy L.G."/>
            <person name="Floudas D."/>
            <person name="Copeland A."/>
            <person name="Barry K.W."/>
            <person name="Cichocki N."/>
            <person name="Veneault-Fourrey C."/>
            <person name="LaButti K."/>
            <person name="Lindquist E.A."/>
            <person name="Lipzen A."/>
            <person name="Lundell T."/>
            <person name="Morin E."/>
            <person name="Murat C."/>
            <person name="Sun H."/>
            <person name="Tunlid A."/>
            <person name="Henrissat B."/>
            <person name="Grigoriev I.V."/>
            <person name="Hibbett D.S."/>
            <person name="Martin F."/>
            <person name="Nordberg H.P."/>
            <person name="Cantor M.N."/>
            <person name="Hua S.X."/>
        </authorList>
    </citation>
    <scope>NUCLEOTIDE SEQUENCE [LARGE SCALE GENOMIC DNA]</scope>
    <source>
        <strain evidence="3 4">MAFF 305830</strain>
    </source>
</reference>
<dbReference type="Gene3D" id="3.40.30.10">
    <property type="entry name" value="Glutaredoxin"/>
    <property type="match status" value="1"/>
</dbReference>
<reference evidence="4" key="2">
    <citation type="submission" date="2015-01" db="EMBL/GenBank/DDBJ databases">
        <title>Evolutionary Origins and Diversification of the Mycorrhizal Mutualists.</title>
        <authorList>
            <consortium name="DOE Joint Genome Institute"/>
            <consortium name="Mycorrhizal Genomics Consortium"/>
            <person name="Kohler A."/>
            <person name="Kuo A."/>
            <person name="Nagy L.G."/>
            <person name="Floudas D."/>
            <person name="Copeland A."/>
            <person name="Barry K.W."/>
            <person name="Cichocki N."/>
            <person name="Veneault-Fourrey C."/>
            <person name="LaButti K."/>
            <person name="Lindquist E.A."/>
            <person name="Lipzen A."/>
            <person name="Lundell T."/>
            <person name="Morin E."/>
            <person name="Murat C."/>
            <person name="Riley R."/>
            <person name="Ohm R."/>
            <person name="Sun H."/>
            <person name="Tunlid A."/>
            <person name="Henrissat B."/>
            <person name="Grigoriev I.V."/>
            <person name="Hibbett D.S."/>
            <person name="Martin F."/>
        </authorList>
    </citation>
    <scope>NUCLEOTIDE SEQUENCE [LARGE SCALE GENOMIC DNA]</scope>
    <source>
        <strain evidence="4">MAFF 305830</strain>
    </source>
</reference>
<evidence type="ECO:0000256" key="2">
    <source>
        <dbReference type="SAM" id="MobiDB-lite"/>
    </source>
</evidence>
<evidence type="ECO:0008006" key="5">
    <source>
        <dbReference type="Google" id="ProtNLM"/>
    </source>
</evidence>
<evidence type="ECO:0000313" key="4">
    <source>
        <dbReference type="Proteomes" id="UP000054097"/>
    </source>
</evidence>
<dbReference type="OrthoDB" id="45518at2759"/>
<keyword evidence="4" id="KW-1185">Reference proteome</keyword>
<protein>
    <recommendedName>
        <fullName evidence="5">Phosducin thioredoxin-like domain-containing protein</fullName>
    </recommendedName>
</protein>
<dbReference type="PANTHER" id="PTHR45809">
    <property type="entry name" value="VIRAL IAP-ASSOCIATED FACTOR HOMOLOG"/>
    <property type="match status" value="1"/>
</dbReference>
<dbReference type="SUPFAM" id="SSF52833">
    <property type="entry name" value="Thioredoxin-like"/>
    <property type="match status" value="1"/>
</dbReference>
<dbReference type="PANTHER" id="PTHR45809:SF3">
    <property type="entry name" value="VIRAL IAP-ASSOCIATED FACTOR HOMOLOG"/>
    <property type="match status" value="1"/>
</dbReference>
<sequence length="257" mass="28790">MNPNEDTEFNDALRKYGILPPKKARTPSPSPPPSPTLAAKLDGKDDDEIDALLEEGNDSDTERMMLAYKEKRLKEMKKEQKLHRFGDLLPISRDEYTREVAEASKVDGPGEPKDRGTGVVCFLYKEGMHPPSVRLRDQLRTLAKKYPRSKFTAIVGDKCIPNYPDKMLPTLILYRGGAIKEQLVAWGVKVEGSLEELEAVLIQDDIIEPTRFTKPTTPPDSDEEEEKPRAKPGPTSTSKSKFRQGTAANDSDSDFDL</sequence>
<dbReference type="GO" id="GO:0006457">
    <property type="term" value="P:protein folding"/>
    <property type="evidence" value="ECO:0007669"/>
    <property type="project" value="TreeGrafter"/>
</dbReference>
<accession>A0A0C2WRN0</accession>
<dbReference type="AlphaFoldDB" id="A0A0C2WRN0"/>
<evidence type="ECO:0000313" key="3">
    <source>
        <dbReference type="EMBL" id="KIM28823.1"/>
    </source>
</evidence>
<proteinExistence type="inferred from homology"/>
<dbReference type="InterPro" id="IPR051498">
    <property type="entry name" value="Phosducin-like_chap/apop_reg"/>
</dbReference>
<feature type="region of interest" description="Disordered" evidence="2">
    <location>
        <begin position="1"/>
        <end position="47"/>
    </location>
</feature>
<dbReference type="STRING" id="933852.A0A0C2WRN0"/>
<organism evidence="3 4">
    <name type="scientific">Serendipita vermifera MAFF 305830</name>
    <dbReference type="NCBI Taxonomy" id="933852"/>
    <lineage>
        <taxon>Eukaryota</taxon>
        <taxon>Fungi</taxon>
        <taxon>Dikarya</taxon>
        <taxon>Basidiomycota</taxon>
        <taxon>Agaricomycotina</taxon>
        <taxon>Agaricomycetes</taxon>
        <taxon>Sebacinales</taxon>
        <taxon>Serendipitaceae</taxon>
        <taxon>Serendipita</taxon>
    </lineage>
</organism>
<dbReference type="HOGENOM" id="CLU_072604_2_0_1"/>
<dbReference type="EMBL" id="KN824291">
    <property type="protein sequence ID" value="KIM28823.1"/>
    <property type="molecule type" value="Genomic_DNA"/>
</dbReference>
<evidence type="ECO:0000256" key="1">
    <source>
        <dbReference type="ARBA" id="ARBA00009686"/>
    </source>
</evidence>
<name>A0A0C2WRN0_SERVB</name>
<feature type="region of interest" description="Disordered" evidence="2">
    <location>
        <begin position="209"/>
        <end position="257"/>
    </location>
</feature>